<evidence type="ECO:0000256" key="5">
    <source>
        <dbReference type="ARBA" id="ARBA00022989"/>
    </source>
</evidence>
<dbReference type="GO" id="GO:0016020">
    <property type="term" value="C:membrane"/>
    <property type="evidence" value="ECO:0007669"/>
    <property type="project" value="UniProtKB-SubCell"/>
</dbReference>
<evidence type="ECO:0000259" key="8">
    <source>
        <dbReference type="Pfam" id="PF02397"/>
    </source>
</evidence>
<evidence type="ECO:0000313" key="9">
    <source>
        <dbReference type="EMBL" id="PJE57934.1"/>
    </source>
</evidence>
<keyword evidence="4 7" id="KW-0812">Transmembrane</keyword>
<organism evidence="9 10">
    <name type="scientific">Candidatus Portnoybacteria bacterium CG10_big_fil_rev_8_21_14_0_10_36_7</name>
    <dbReference type="NCBI Taxonomy" id="1974812"/>
    <lineage>
        <taxon>Bacteria</taxon>
        <taxon>Candidatus Portnoyibacteriota</taxon>
    </lineage>
</organism>
<dbReference type="EMBL" id="PFDW01000070">
    <property type="protein sequence ID" value="PJE57934.1"/>
    <property type="molecule type" value="Genomic_DNA"/>
</dbReference>
<keyword evidence="5 7" id="KW-1133">Transmembrane helix</keyword>
<sequence length="317" mass="36536">NLLLRKEAFRTNTLFIGNSIEAQEIIAKIQSNPQLGYNAKLQISTKQINNAIELAAIINEHQIKVIVVADDPHANQKLAKILFQCLPFQINIYDLPVFYEKITGKIPINAINQMWFLENLVESEYGSYETIKRFLDIILATSFSIILLILSPIITVLVKLSSKGPIFYSQTRIGKNEKPFKLTKYRSMIHNAETNKPQWTTQGDSRVTTIGKFLRRTFLDELPQLFSIIKGEMSFVGPRPERPEFVEQLEKTIPFYQMRHIVKPGLTGWAQISYRYGSSVEDSTEKLKYDLYYIKNRSIALDIGIVLKTIKLIFKER</sequence>
<comment type="caution">
    <text evidence="9">The sequence shown here is derived from an EMBL/GenBank/DDBJ whole genome shotgun (WGS) entry which is preliminary data.</text>
</comment>
<evidence type="ECO:0000256" key="4">
    <source>
        <dbReference type="ARBA" id="ARBA00022692"/>
    </source>
</evidence>
<evidence type="ECO:0000256" key="1">
    <source>
        <dbReference type="ARBA" id="ARBA00004141"/>
    </source>
</evidence>
<name>A0A2M8KDE9_9BACT</name>
<feature type="non-terminal residue" evidence="9">
    <location>
        <position position="1"/>
    </location>
</feature>
<gene>
    <name evidence="9" type="ORF">COU81_03465</name>
</gene>
<dbReference type="Gene3D" id="3.40.50.720">
    <property type="entry name" value="NAD(P)-binding Rossmann-like Domain"/>
    <property type="match status" value="1"/>
</dbReference>
<comment type="similarity">
    <text evidence="2">Belongs to the bacterial sugar transferase family.</text>
</comment>
<keyword evidence="3 9" id="KW-0808">Transferase</keyword>
<feature type="domain" description="Bacterial sugar transferase" evidence="8">
    <location>
        <begin position="132"/>
        <end position="314"/>
    </location>
</feature>
<keyword evidence="6 7" id="KW-0472">Membrane</keyword>
<reference evidence="10" key="1">
    <citation type="submission" date="2017-09" db="EMBL/GenBank/DDBJ databases">
        <title>Depth-based differentiation of microbial function through sediment-hosted aquifers and enrichment of novel symbionts in the deep terrestrial subsurface.</title>
        <authorList>
            <person name="Probst A.J."/>
            <person name="Ladd B."/>
            <person name="Jarett J.K."/>
            <person name="Geller-Mcgrath D.E."/>
            <person name="Sieber C.M.K."/>
            <person name="Emerson J.B."/>
            <person name="Anantharaman K."/>
            <person name="Thomas B.C."/>
            <person name="Malmstrom R."/>
            <person name="Stieglmeier M."/>
            <person name="Klingl A."/>
            <person name="Woyke T."/>
            <person name="Ryan C.M."/>
            <person name="Banfield J.F."/>
        </authorList>
    </citation>
    <scope>NUCLEOTIDE SEQUENCE [LARGE SCALE GENOMIC DNA]</scope>
</reference>
<comment type="subcellular location">
    <subcellularLocation>
        <location evidence="1">Membrane</location>
        <topology evidence="1">Multi-pass membrane protein</topology>
    </subcellularLocation>
</comment>
<dbReference type="InterPro" id="IPR003362">
    <property type="entry name" value="Bact_transf"/>
</dbReference>
<feature type="transmembrane region" description="Helical" evidence="7">
    <location>
        <begin position="137"/>
        <end position="158"/>
    </location>
</feature>
<evidence type="ECO:0000256" key="6">
    <source>
        <dbReference type="ARBA" id="ARBA00023136"/>
    </source>
</evidence>
<evidence type="ECO:0000256" key="2">
    <source>
        <dbReference type="ARBA" id="ARBA00006464"/>
    </source>
</evidence>
<dbReference type="PANTHER" id="PTHR30576:SF0">
    <property type="entry name" value="UNDECAPRENYL-PHOSPHATE N-ACETYLGALACTOSAMINYL 1-PHOSPHATE TRANSFERASE-RELATED"/>
    <property type="match status" value="1"/>
</dbReference>
<dbReference type="Proteomes" id="UP000231450">
    <property type="component" value="Unassembled WGS sequence"/>
</dbReference>
<dbReference type="AlphaFoldDB" id="A0A2M8KDE9"/>
<proteinExistence type="inferred from homology"/>
<evidence type="ECO:0000256" key="7">
    <source>
        <dbReference type="SAM" id="Phobius"/>
    </source>
</evidence>
<accession>A0A2M8KDE9</accession>
<evidence type="ECO:0000313" key="10">
    <source>
        <dbReference type="Proteomes" id="UP000231450"/>
    </source>
</evidence>
<evidence type="ECO:0000256" key="3">
    <source>
        <dbReference type="ARBA" id="ARBA00022679"/>
    </source>
</evidence>
<dbReference type="GO" id="GO:0016780">
    <property type="term" value="F:phosphotransferase activity, for other substituted phosphate groups"/>
    <property type="evidence" value="ECO:0007669"/>
    <property type="project" value="TreeGrafter"/>
</dbReference>
<dbReference type="Pfam" id="PF02397">
    <property type="entry name" value="Bac_transf"/>
    <property type="match status" value="1"/>
</dbReference>
<dbReference type="NCBIfam" id="TIGR03025">
    <property type="entry name" value="EPS_sugtrans"/>
    <property type="match status" value="1"/>
</dbReference>
<dbReference type="InterPro" id="IPR017475">
    <property type="entry name" value="EPS_sugar_tfrase"/>
</dbReference>
<protein>
    <submittedName>
        <fullName evidence="9">Polyprenyl glycosylphosphotransferase</fullName>
    </submittedName>
</protein>
<dbReference type="PANTHER" id="PTHR30576">
    <property type="entry name" value="COLANIC BIOSYNTHESIS UDP-GLUCOSE LIPID CARRIER TRANSFERASE"/>
    <property type="match status" value="1"/>
</dbReference>